<comment type="caution">
    <text evidence="3">The sequence shown here is derived from an EMBL/GenBank/DDBJ whole genome shotgun (WGS) entry which is preliminary data.</text>
</comment>
<dbReference type="SMART" id="SM00320">
    <property type="entry name" value="WD40"/>
    <property type="match status" value="2"/>
</dbReference>
<evidence type="ECO:0000313" key="4">
    <source>
        <dbReference type="Proteomes" id="UP001286456"/>
    </source>
</evidence>
<proteinExistence type="predicted"/>
<reference evidence="3" key="2">
    <citation type="submission" date="2023-06" db="EMBL/GenBank/DDBJ databases">
        <authorList>
            <consortium name="Lawrence Berkeley National Laboratory"/>
            <person name="Haridas S."/>
            <person name="Hensen N."/>
            <person name="Bonometti L."/>
            <person name="Westerberg I."/>
            <person name="Brannstrom I.O."/>
            <person name="Guillou S."/>
            <person name="Cros-Aarteil S."/>
            <person name="Calhoun S."/>
            <person name="Kuo A."/>
            <person name="Mondo S."/>
            <person name="Pangilinan J."/>
            <person name="Riley R."/>
            <person name="Labutti K."/>
            <person name="Andreopoulos B."/>
            <person name="Lipzen A."/>
            <person name="Chen C."/>
            <person name="Yanf M."/>
            <person name="Daum C."/>
            <person name="Ng V."/>
            <person name="Clum A."/>
            <person name="Steindorff A."/>
            <person name="Ohm R."/>
            <person name="Martin F."/>
            <person name="Silar P."/>
            <person name="Natvig D."/>
            <person name="Lalanne C."/>
            <person name="Gautier V."/>
            <person name="Ament-Velasquez S.L."/>
            <person name="Kruys A."/>
            <person name="Hutchinson M.I."/>
            <person name="Powell A.J."/>
            <person name="Barry K."/>
            <person name="Miller A.N."/>
            <person name="Grigoriev I.V."/>
            <person name="Debuchy R."/>
            <person name="Gladieux P."/>
            <person name="Thoren M.H."/>
            <person name="Johannesson H."/>
        </authorList>
    </citation>
    <scope>NUCLEOTIDE SEQUENCE</scope>
    <source>
        <strain evidence="3">SMH4131-1</strain>
    </source>
</reference>
<dbReference type="Gene3D" id="2.130.10.10">
    <property type="entry name" value="YVTN repeat-like/Quinoprotein amine dehydrogenase"/>
    <property type="match status" value="1"/>
</dbReference>
<dbReference type="PROSITE" id="PS50294">
    <property type="entry name" value="WD_REPEATS_REGION"/>
    <property type="match status" value="1"/>
</dbReference>
<dbReference type="Proteomes" id="UP001286456">
    <property type="component" value="Unassembled WGS sequence"/>
</dbReference>
<feature type="region of interest" description="Disordered" evidence="2">
    <location>
        <begin position="569"/>
        <end position="616"/>
    </location>
</feature>
<dbReference type="PROSITE" id="PS50082">
    <property type="entry name" value="WD_REPEATS_2"/>
    <property type="match status" value="1"/>
</dbReference>
<dbReference type="PANTHER" id="PTHR43991:SF12">
    <property type="entry name" value="WD REPEAT PROTEIN (AFU_ORTHOLOGUE AFUA_8G05640)"/>
    <property type="match status" value="1"/>
</dbReference>
<dbReference type="InterPro" id="IPR001680">
    <property type="entry name" value="WD40_rpt"/>
</dbReference>
<dbReference type="InterPro" id="IPR036322">
    <property type="entry name" value="WD40_repeat_dom_sf"/>
</dbReference>
<evidence type="ECO:0000313" key="3">
    <source>
        <dbReference type="EMBL" id="KAK3337404.1"/>
    </source>
</evidence>
<keyword evidence="4" id="KW-1185">Reference proteome</keyword>
<protein>
    <submittedName>
        <fullName evidence="3">WD40-repeat-containing domain protein</fullName>
    </submittedName>
</protein>
<feature type="repeat" description="WD" evidence="1">
    <location>
        <begin position="427"/>
        <end position="459"/>
    </location>
</feature>
<dbReference type="InterPro" id="IPR015943">
    <property type="entry name" value="WD40/YVTN_repeat-like_dom_sf"/>
</dbReference>
<keyword evidence="1" id="KW-0853">WD repeat</keyword>
<accession>A0AAE0J5Q6</accession>
<gene>
    <name evidence="3" type="ORF">B0T19DRAFT_397030</name>
</gene>
<dbReference type="AlphaFoldDB" id="A0AAE0J5Q6"/>
<feature type="compositionally biased region" description="Basic and acidic residues" evidence="2">
    <location>
        <begin position="590"/>
        <end position="601"/>
    </location>
</feature>
<reference evidence="3" key="1">
    <citation type="journal article" date="2023" name="Mol. Phylogenet. Evol.">
        <title>Genome-scale phylogeny and comparative genomics of the fungal order Sordariales.</title>
        <authorList>
            <person name="Hensen N."/>
            <person name="Bonometti L."/>
            <person name="Westerberg I."/>
            <person name="Brannstrom I.O."/>
            <person name="Guillou S."/>
            <person name="Cros-Aarteil S."/>
            <person name="Calhoun S."/>
            <person name="Haridas S."/>
            <person name="Kuo A."/>
            <person name="Mondo S."/>
            <person name="Pangilinan J."/>
            <person name="Riley R."/>
            <person name="LaButti K."/>
            <person name="Andreopoulos B."/>
            <person name="Lipzen A."/>
            <person name="Chen C."/>
            <person name="Yan M."/>
            <person name="Daum C."/>
            <person name="Ng V."/>
            <person name="Clum A."/>
            <person name="Steindorff A."/>
            <person name="Ohm R.A."/>
            <person name="Martin F."/>
            <person name="Silar P."/>
            <person name="Natvig D.O."/>
            <person name="Lalanne C."/>
            <person name="Gautier V."/>
            <person name="Ament-Velasquez S.L."/>
            <person name="Kruys A."/>
            <person name="Hutchinson M.I."/>
            <person name="Powell A.J."/>
            <person name="Barry K."/>
            <person name="Miller A.N."/>
            <person name="Grigoriev I.V."/>
            <person name="Debuchy R."/>
            <person name="Gladieux P."/>
            <person name="Hiltunen Thoren M."/>
            <person name="Johannesson H."/>
        </authorList>
    </citation>
    <scope>NUCLEOTIDE SEQUENCE</scope>
    <source>
        <strain evidence="3">SMH4131-1</strain>
    </source>
</reference>
<dbReference type="SUPFAM" id="SSF50978">
    <property type="entry name" value="WD40 repeat-like"/>
    <property type="match status" value="1"/>
</dbReference>
<dbReference type="PANTHER" id="PTHR43991">
    <property type="entry name" value="WD REPEAT PROTEIN (AFU_ORTHOLOGUE AFUA_8G05640)-RELATED"/>
    <property type="match status" value="1"/>
</dbReference>
<evidence type="ECO:0000256" key="1">
    <source>
        <dbReference type="PROSITE-ProRule" id="PRU00221"/>
    </source>
</evidence>
<evidence type="ECO:0000256" key="2">
    <source>
        <dbReference type="SAM" id="MobiDB-lite"/>
    </source>
</evidence>
<sequence>MSDDDEYGGAPLGDYLDAPVMFTDHIDVSLGANVIMSPDFDLSHFDDSEEIDFPDETHFDDPETSPIVGQEFATMPPPDFSMPPPPFNPLQLLQPDPEEDDTALDLFFEGSHPVALSNPHPQTLGPYNPKLADFLRIWALHSRPHLRARSRCPWPSRVQDLIANPPTQARYEDLDGDRCDMQGINWEYLGVTRKEARERRADTYKNYVKNPNSDRWRPCHPDVDLPRTESYFRFRRMDMRNDIRLSHFQLRNVLQSTSRTRVFYPGKEAVYQYDPLSGKGQAIMELSDVPDSRISTMAAGNGILLAGSFKGEYILRHIDSGEPQETACHEGVITSDPRGITNHALIHQSRTSSAPLAAIASNDHGFRVMDITTEKWLSCEKFRFALNCTAVSPDRRLRVMVGDSCNVLITAAESTLSGGRPEVLQSLSGHRDFGFSCDWADDGWTVATGFQDRSVKIWDARRWTNSSGVAEPVCTMRSDMAGVRKLLFSPIGSGKRVLVAAEEADFINIIDAQTFGSKQTVDIFGEIAGVTFTNDGQDLLALSSDRTHGGLIQFERCGVGREATWISGDMSELGDGDGDGGSYDWPRSSATEERRIKETLTRRRRKGATAGMLEPF</sequence>
<name>A0AAE0J5Q6_9PEZI</name>
<dbReference type="EMBL" id="JAUEPO010000001">
    <property type="protein sequence ID" value="KAK3337404.1"/>
    <property type="molecule type" value="Genomic_DNA"/>
</dbReference>
<organism evidence="3 4">
    <name type="scientific">Cercophora scortea</name>
    <dbReference type="NCBI Taxonomy" id="314031"/>
    <lineage>
        <taxon>Eukaryota</taxon>
        <taxon>Fungi</taxon>
        <taxon>Dikarya</taxon>
        <taxon>Ascomycota</taxon>
        <taxon>Pezizomycotina</taxon>
        <taxon>Sordariomycetes</taxon>
        <taxon>Sordariomycetidae</taxon>
        <taxon>Sordariales</taxon>
        <taxon>Lasiosphaeriaceae</taxon>
        <taxon>Cercophora</taxon>
    </lineage>
</organism>